<evidence type="ECO:0000256" key="1">
    <source>
        <dbReference type="ARBA" id="ARBA00004651"/>
    </source>
</evidence>
<evidence type="ECO:0000256" key="4">
    <source>
        <dbReference type="ARBA" id="ARBA00022692"/>
    </source>
</evidence>
<feature type="transmembrane region" description="Helical" evidence="7">
    <location>
        <begin position="85"/>
        <end position="106"/>
    </location>
</feature>
<comment type="subcellular location">
    <subcellularLocation>
        <location evidence="1">Cell membrane</location>
        <topology evidence="1">Multi-pass membrane protein</topology>
    </subcellularLocation>
</comment>
<feature type="transmembrane region" description="Helical" evidence="7">
    <location>
        <begin position="298"/>
        <end position="316"/>
    </location>
</feature>
<dbReference type="Pfam" id="PF01757">
    <property type="entry name" value="Acyl_transf_3"/>
    <property type="match status" value="1"/>
</dbReference>
<accession>D6GQN0</accession>
<feature type="transmembrane region" description="Helical" evidence="7">
    <location>
        <begin position="189"/>
        <end position="208"/>
    </location>
</feature>
<evidence type="ECO:0000259" key="8">
    <source>
        <dbReference type="Pfam" id="PF01757"/>
    </source>
</evidence>
<dbReference type="GO" id="GO:0009246">
    <property type="term" value="P:enterobacterial common antigen biosynthetic process"/>
    <property type="evidence" value="ECO:0007669"/>
    <property type="project" value="TreeGrafter"/>
</dbReference>
<evidence type="ECO:0000313" key="9">
    <source>
        <dbReference type="EMBL" id="EFE29083.1"/>
    </source>
</evidence>
<evidence type="ECO:0000256" key="2">
    <source>
        <dbReference type="ARBA" id="ARBA00007400"/>
    </source>
</evidence>
<evidence type="ECO:0000256" key="7">
    <source>
        <dbReference type="SAM" id="Phobius"/>
    </source>
</evidence>
<evidence type="ECO:0000256" key="3">
    <source>
        <dbReference type="ARBA" id="ARBA00022475"/>
    </source>
</evidence>
<keyword evidence="10" id="KW-1185">Reference proteome</keyword>
<sequence length="366" mass="43273">MGNRNLKEIAVLRSIVMLMVITIHFLNLPHVCLQMGSYGQGFYVIWRAMLVCAVPCFMFLSMMMVSYHAKEKEGFDTMKFFKKRIYRIVIPYLAWSMIYLAFYYVVHRYTKEDFAKASNWIYWLGYGKANDHLYFMMIMCQFYLLTPLLYPLAKRYQNSLGIALAIGLLPQVAIYWLNRLYIHEVYPLFTSSFAWYWCIGFLGLWFGFEYEKNIAFFKKHCKVIVALNAISFGIHFFYSNKLWHQLWEKISFDTFPYTVNMYSYTLLCIVSLLLFAMKVSDSEKDGFQNKINGFLNEVSKYSYGIYLMHPLFMFVLRKKLTISNPYLWLPIILVTVPMLTYLCGVITKYGEKLPVVSYAFGVSRKK</sequence>
<feature type="transmembrane region" description="Helical" evidence="7">
    <location>
        <begin position="259"/>
        <end position="277"/>
    </location>
</feature>
<dbReference type="InterPro" id="IPR002656">
    <property type="entry name" value="Acyl_transf_3_dom"/>
</dbReference>
<feature type="transmembrane region" description="Helical" evidence="7">
    <location>
        <begin position="160"/>
        <end position="177"/>
    </location>
</feature>
<dbReference type="GO" id="GO:0016413">
    <property type="term" value="F:O-acetyltransferase activity"/>
    <property type="evidence" value="ECO:0007669"/>
    <property type="project" value="TreeGrafter"/>
</dbReference>
<dbReference type="eggNOG" id="COG1835">
    <property type="taxonomic scope" value="Bacteria"/>
</dbReference>
<evidence type="ECO:0000313" key="10">
    <source>
        <dbReference type="Proteomes" id="UP000007468"/>
    </source>
</evidence>
<dbReference type="PANTHER" id="PTHR40074">
    <property type="entry name" value="O-ACETYLTRANSFERASE WECH"/>
    <property type="match status" value="1"/>
</dbReference>
<evidence type="ECO:0000256" key="5">
    <source>
        <dbReference type="ARBA" id="ARBA00022989"/>
    </source>
</evidence>
<protein>
    <recommendedName>
        <fullName evidence="8">Acyltransferase 3 domain-containing protein</fullName>
    </recommendedName>
</protein>
<dbReference type="KEGG" id="faa:HMPREF0389_01005"/>
<comment type="similarity">
    <text evidence="2">Belongs to the acyltransferase 3 family.</text>
</comment>
<reference evidence="10" key="1">
    <citation type="submission" date="2010-12" db="EMBL/GenBank/DDBJ databases">
        <title>The genome sequence of Filifactor alocis strain ATCC 35896.</title>
        <authorList>
            <consortium name="The Broad Institute Genome Sequencing Platform"/>
            <person name="Ward D."/>
            <person name="Earl A."/>
            <person name="Feldgarden M."/>
            <person name="Young S.K."/>
            <person name="Gargeya S."/>
            <person name="Zeng Q."/>
            <person name="Alvarado L."/>
            <person name="Berlin A."/>
            <person name="Bochicchio J."/>
            <person name="Chapman S.B."/>
            <person name="Chen Z."/>
            <person name="Freedman E."/>
            <person name="Gellesch M."/>
            <person name="Goldberg J."/>
            <person name="Griggs A."/>
            <person name="Gujja S."/>
            <person name="Heilman E."/>
            <person name="Heiman D."/>
            <person name="Howarth C."/>
            <person name="Mehta T."/>
            <person name="Neiman D."/>
            <person name="Pearson M."/>
            <person name="Roberts A."/>
            <person name="Saif S."/>
            <person name="Shea T."/>
            <person name="Shenoy N."/>
            <person name="Sisk P."/>
            <person name="Stolte C."/>
            <person name="Sykes S."/>
            <person name="White J."/>
            <person name="Yandava C."/>
            <person name="Izard J."/>
            <person name="Blanton J.M."/>
            <person name="Baranova O.V."/>
            <person name="Tanner A.C."/>
            <person name="Dewhirst F.E."/>
            <person name="Haas B."/>
            <person name="Nusbaum C."/>
            <person name="Birren B."/>
        </authorList>
    </citation>
    <scope>NUCLEOTIDE SEQUENCE [LARGE SCALE GENOMIC DNA]</scope>
    <source>
        <strain evidence="10">ATCC 35896 / D40 B5</strain>
    </source>
</reference>
<proteinExistence type="inferred from homology"/>
<keyword evidence="5 7" id="KW-1133">Transmembrane helix</keyword>
<gene>
    <name evidence="9" type="ordered locus">HMPREF0389_01005</name>
</gene>
<dbReference type="Proteomes" id="UP000007468">
    <property type="component" value="Chromosome"/>
</dbReference>
<dbReference type="GO" id="GO:0005886">
    <property type="term" value="C:plasma membrane"/>
    <property type="evidence" value="ECO:0007669"/>
    <property type="project" value="UniProtKB-SubCell"/>
</dbReference>
<dbReference type="AlphaFoldDB" id="D6GQN0"/>
<dbReference type="OrthoDB" id="9810469at2"/>
<feature type="domain" description="Acyltransferase 3" evidence="8">
    <location>
        <begin position="8"/>
        <end position="336"/>
    </location>
</feature>
<dbReference type="RefSeq" id="WP_014262993.1">
    <property type="nucleotide sequence ID" value="NC_016630.1"/>
</dbReference>
<keyword evidence="4 7" id="KW-0812">Transmembrane</keyword>
<name>D6GQN0_FILAD</name>
<feature type="transmembrane region" description="Helical" evidence="7">
    <location>
        <begin position="220"/>
        <end position="239"/>
    </location>
</feature>
<feature type="transmembrane region" description="Helical" evidence="7">
    <location>
        <begin position="133"/>
        <end position="153"/>
    </location>
</feature>
<evidence type="ECO:0000256" key="6">
    <source>
        <dbReference type="ARBA" id="ARBA00023136"/>
    </source>
</evidence>
<feature type="transmembrane region" description="Helical" evidence="7">
    <location>
        <begin position="328"/>
        <end position="347"/>
    </location>
</feature>
<keyword evidence="6 7" id="KW-0472">Membrane</keyword>
<feature type="transmembrane region" description="Helical" evidence="7">
    <location>
        <begin position="12"/>
        <end position="31"/>
    </location>
</feature>
<organism evidence="9 10">
    <name type="scientific">Filifactor alocis (strain ATCC 35896 / CCUG 47790 / D40 B5)</name>
    <name type="common">Fusobacterium alocis</name>
    <dbReference type="NCBI Taxonomy" id="546269"/>
    <lineage>
        <taxon>Bacteria</taxon>
        <taxon>Bacillati</taxon>
        <taxon>Bacillota</taxon>
        <taxon>Clostridia</taxon>
        <taxon>Peptostreptococcales</taxon>
        <taxon>Filifactoraceae</taxon>
        <taxon>Filifactor</taxon>
    </lineage>
</organism>
<dbReference type="EMBL" id="CP002390">
    <property type="protein sequence ID" value="EFE29083.1"/>
    <property type="molecule type" value="Genomic_DNA"/>
</dbReference>
<dbReference type="PANTHER" id="PTHR40074:SF2">
    <property type="entry name" value="O-ACETYLTRANSFERASE WECH"/>
    <property type="match status" value="1"/>
</dbReference>
<feature type="transmembrane region" description="Helical" evidence="7">
    <location>
        <begin position="43"/>
        <end position="65"/>
    </location>
</feature>
<keyword evidence="3" id="KW-1003">Cell membrane</keyword>